<keyword evidence="3" id="KW-1185">Reference proteome</keyword>
<reference evidence="2 3" key="1">
    <citation type="journal article" date="2002" name="Nature">
        <title>Genome sequence of the plant pathogen Ralstonia solanacearum.</title>
        <authorList>
            <person name="Salanoubat M."/>
            <person name="Genin S."/>
            <person name="Artiguenave F."/>
            <person name="Gouzy J."/>
            <person name="Mangenot S."/>
            <person name="Arlat M."/>
            <person name="Billault A."/>
            <person name="Brottier P."/>
            <person name="Camus J.C."/>
            <person name="Cattolico L."/>
            <person name="Chandler M."/>
            <person name="Choisne N."/>
            <person name="Claudel-Renard C."/>
            <person name="Cunnac S."/>
            <person name="Demange N."/>
            <person name="Gaspin C."/>
            <person name="Lavie M."/>
            <person name="Moisan A."/>
            <person name="Robert C."/>
            <person name="Saurin W."/>
            <person name="Schiex T."/>
            <person name="Siguier P."/>
            <person name="Thebault P."/>
            <person name="Whalen M."/>
            <person name="Wincker P."/>
            <person name="Levy M."/>
            <person name="Weissenbach J."/>
            <person name="Boucher C.A."/>
        </authorList>
    </citation>
    <scope>NUCLEOTIDE SEQUENCE [LARGE SCALE GENOMIC DNA]</scope>
    <source>
        <strain evidence="3">ATCC BAA-1114 / GMI1000</strain>
    </source>
</reference>
<protein>
    <submittedName>
        <fullName evidence="2">Uncharacterized protein</fullName>
    </submittedName>
</protein>
<dbReference type="EnsemblBacteria" id="CAD14572">
    <property type="protein sequence ID" value="CAD14572"/>
    <property type="gene ID" value="RSc0870"/>
</dbReference>
<name>Q8Y123_RALN1</name>
<dbReference type="eggNOG" id="ENOG502ZMDM">
    <property type="taxonomic scope" value="Bacteria"/>
</dbReference>
<dbReference type="KEGG" id="rso:RSc0870"/>
<proteinExistence type="predicted"/>
<feature type="region of interest" description="Disordered" evidence="1">
    <location>
        <begin position="48"/>
        <end position="68"/>
    </location>
</feature>
<organism evidence="2 3">
    <name type="scientific">Ralstonia nicotianae (strain ATCC BAA-1114 / GMI1000)</name>
    <name type="common">Ralstonia solanacearum</name>
    <dbReference type="NCBI Taxonomy" id="267608"/>
    <lineage>
        <taxon>Bacteria</taxon>
        <taxon>Pseudomonadati</taxon>
        <taxon>Pseudomonadota</taxon>
        <taxon>Betaproteobacteria</taxon>
        <taxon>Burkholderiales</taxon>
        <taxon>Burkholderiaceae</taxon>
        <taxon>Ralstonia</taxon>
        <taxon>Ralstonia solanacearum species complex</taxon>
    </lineage>
</organism>
<dbReference type="EMBL" id="AL646052">
    <property type="protein sequence ID" value="CAD14572.1"/>
    <property type="molecule type" value="Genomic_DNA"/>
</dbReference>
<evidence type="ECO:0000256" key="1">
    <source>
        <dbReference type="SAM" id="MobiDB-lite"/>
    </source>
</evidence>
<dbReference type="Proteomes" id="UP000001436">
    <property type="component" value="Chromosome"/>
</dbReference>
<evidence type="ECO:0000313" key="3">
    <source>
        <dbReference type="Proteomes" id="UP000001436"/>
    </source>
</evidence>
<dbReference type="AlphaFoldDB" id="Q8Y123"/>
<evidence type="ECO:0000313" key="2">
    <source>
        <dbReference type="EMBL" id="CAD14572.1"/>
    </source>
</evidence>
<gene>
    <name evidence="2" type="ordered locus">RSc0870</name>
</gene>
<accession>Q8Y123</accession>
<sequence length="178" mass="18516">MGAILTDLSLVAQMAGWPTPCQQDGPKGGPSQGIDRLPGCASLAGWPTPMAGTPAQNGNNAAGNNDSSRKTVALVSGWATPNARDWHSASGSPEFLAQRAEQTRGKPLSEQAFTLLPGPARQMACGEMLTGSCAGMDAGGQLNPAHSRWLMGLPPEWDACAPMATPSALRRRKHSSNQ</sequence>
<dbReference type="HOGENOM" id="CLU_1509410_0_0_4"/>